<dbReference type="Pfam" id="PF07885">
    <property type="entry name" value="Ion_trans_2"/>
    <property type="match status" value="2"/>
</dbReference>
<feature type="domain" description="Potassium channel" evidence="11">
    <location>
        <begin position="159"/>
        <end position="216"/>
    </location>
</feature>
<keyword evidence="5 8" id="KW-0406">Ion transport</keyword>
<feature type="compositionally biased region" description="Polar residues" evidence="9">
    <location>
        <begin position="1059"/>
        <end position="1070"/>
    </location>
</feature>
<name>A0A8S1EYJ1_9PELO</name>
<evidence type="ECO:0000256" key="5">
    <source>
        <dbReference type="ARBA" id="ARBA00023065"/>
    </source>
</evidence>
<dbReference type="EMBL" id="CADEPM010000004">
    <property type="protein sequence ID" value="CAB3405247.1"/>
    <property type="molecule type" value="Genomic_DNA"/>
</dbReference>
<dbReference type="PANTHER" id="PTHR11003">
    <property type="entry name" value="POTASSIUM CHANNEL, SUBFAMILY K"/>
    <property type="match status" value="1"/>
</dbReference>
<feature type="region of interest" description="Disordered" evidence="9">
    <location>
        <begin position="1222"/>
        <end position="1252"/>
    </location>
</feature>
<feature type="transmembrane region" description="Helical" evidence="10">
    <location>
        <begin position="161"/>
        <end position="182"/>
    </location>
</feature>
<feature type="compositionally biased region" description="Acidic residues" evidence="9">
    <location>
        <begin position="1222"/>
        <end position="1240"/>
    </location>
</feature>
<protein>
    <recommendedName>
        <fullName evidence="11">Potassium channel domain-containing protein</fullName>
    </recommendedName>
</protein>
<feature type="transmembrane region" description="Helical" evidence="10">
    <location>
        <begin position="188"/>
        <end position="208"/>
    </location>
</feature>
<dbReference type="GO" id="GO:0030322">
    <property type="term" value="P:stabilization of membrane potential"/>
    <property type="evidence" value="ECO:0007669"/>
    <property type="project" value="TreeGrafter"/>
</dbReference>
<dbReference type="InterPro" id="IPR003280">
    <property type="entry name" value="2pore_dom_K_chnl"/>
</dbReference>
<evidence type="ECO:0000256" key="10">
    <source>
        <dbReference type="SAM" id="Phobius"/>
    </source>
</evidence>
<organism evidence="12 13">
    <name type="scientific">Caenorhabditis bovis</name>
    <dbReference type="NCBI Taxonomy" id="2654633"/>
    <lineage>
        <taxon>Eukaryota</taxon>
        <taxon>Metazoa</taxon>
        <taxon>Ecdysozoa</taxon>
        <taxon>Nematoda</taxon>
        <taxon>Chromadorea</taxon>
        <taxon>Rhabditida</taxon>
        <taxon>Rhabditina</taxon>
        <taxon>Rhabditomorpha</taxon>
        <taxon>Rhabditoidea</taxon>
        <taxon>Rhabditidae</taxon>
        <taxon>Peloderinae</taxon>
        <taxon>Caenorhabditis</taxon>
    </lineage>
</organism>
<accession>A0A8S1EYJ1</accession>
<evidence type="ECO:0000256" key="8">
    <source>
        <dbReference type="RuleBase" id="RU003857"/>
    </source>
</evidence>
<keyword evidence="13" id="KW-1185">Reference proteome</keyword>
<dbReference type="PANTHER" id="PTHR11003:SF110">
    <property type="entry name" value="POTASSIUM CHANNEL DOMAIN-CONTAINING PROTEIN"/>
    <property type="match status" value="1"/>
</dbReference>
<evidence type="ECO:0000256" key="9">
    <source>
        <dbReference type="SAM" id="MobiDB-lite"/>
    </source>
</evidence>
<reference evidence="12 13" key="1">
    <citation type="submission" date="2020-04" db="EMBL/GenBank/DDBJ databases">
        <authorList>
            <person name="Laetsch R D."/>
            <person name="Stevens L."/>
            <person name="Kumar S."/>
            <person name="Blaxter L. M."/>
        </authorList>
    </citation>
    <scope>NUCLEOTIDE SEQUENCE [LARGE SCALE GENOMIC DNA]</scope>
</reference>
<comment type="caution">
    <text evidence="12">The sequence shown here is derived from an EMBL/GenBank/DDBJ whole genome shotgun (WGS) entry which is preliminary data.</text>
</comment>
<comment type="similarity">
    <text evidence="8">Belongs to the two pore domain potassium channel (TC 1.A.1.8) family.</text>
</comment>
<evidence type="ECO:0000256" key="2">
    <source>
        <dbReference type="ARBA" id="ARBA00022448"/>
    </source>
</evidence>
<keyword evidence="2 8" id="KW-0813">Transport</keyword>
<dbReference type="OrthoDB" id="297496at2759"/>
<feature type="transmembrane region" description="Helical" evidence="10">
    <location>
        <begin position="279"/>
        <end position="298"/>
    </location>
</feature>
<feature type="transmembrane region" description="Helical" evidence="10">
    <location>
        <begin position="310"/>
        <end position="327"/>
    </location>
</feature>
<dbReference type="SUPFAM" id="SSF81324">
    <property type="entry name" value="Voltage-gated potassium channels"/>
    <property type="match status" value="2"/>
</dbReference>
<evidence type="ECO:0000256" key="4">
    <source>
        <dbReference type="ARBA" id="ARBA00022989"/>
    </source>
</evidence>
<evidence type="ECO:0000256" key="3">
    <source>
        <dbReference type="ARBA" id="ARBA00022692"/>
    </source>
</evidence>
<dbReference type="GO" id="GO:0015271">
    <property type="term" value="F:outward rectifier potassium channel activity"/>
    <property type="evidence" value="ECO:0007669"/>
    <property type="project" value="TreeGrafter"/>
</dbReference>
<comment type="subcellular location">
    <subcellularLocation>
        <location evidence="1">Membrane</location>
        <topology evidence="1">Multi-pass membrane protein</topology>
    </subcellularLocation>
</comment>
<feature type="region of interest" description="Disordered" evidence="9">
    <location>
        <begin position="137"/>
        <end position="158"/>
    </location>
</feature>
<feature type="region of interest" description="Disordered" evidence="9">
    <location>
        <begin position="571"/>
        <end position="594"/>
    </location>
</feature>
<evidence type="ECO:0000259" key="11">
    <source>
        <dbReference type="Pfam" id="PF07885"/>
    </source>
</evidence>
<evidence type="ECO:0000313" key="12">
    <source>
        <dbReference type="EMBL" id="CAB3405247.1"/>
    </source>
</evidence>
<dbReference type="Gene3D" id="1.10.287.70">
    <property type="match status" value="1"/>
</dbReference>
<feature type="transmembrane region" description="Helical" evidence="10">
    <location>
        <begin position="334"/>
        <end position="360"/>
    </location>
</feature>
<evidence type="ECO:0000256" key="1">
    <source>
        <dbReference type="ARBA" id="ARBA00004141"/>
    </source>
</evidence>
<dbReference type="GO" id="GO:0005886">
    <property type="term" value="C:plasma membrane"/>
    <property type="evidence" value="ECO:0007669"/>
    <property type="project" value="TreeGrafter"/>
</dbReference>
<feature type="domain" description="Potassium channel" evidence="11">
    <location>
        <begin position="287"/>
        <end position="358"/>
    </location>
</feature>
<feature type="transmembrane region" description="Helical" evidence="10">
    <location>
        <begin position="37"/>
        <end position="59"/>
    </location>
</feature>
<feature type="region of interest" description="Disordered" evidence="9">
    <location>
        <begin position="1059"/>
        <end position="1112"/>
    </location>
</feature>
<dbReference type="Proteomes" id="UP000494206">
    <property type="component" value="Unassembled WGS sequence"/>
</dbReference>
<evidence type="ECO:0000256" key="7">
    <source>
        <dbReference type="ARBA" id="ARBA00023303"/>
    </source>
</evidence>
<keyword evidence="6 10" id="KW-0472">Membrane</keyword>
<keyword evidence="7 8" id="KW-0407">Ion channel</keyword>
<evidence type="ECO:0000256" key="6">
    <source>
        <dbReference type="ARBA" id="ARBA00023136"/>
    </source>
</evidence>
<proteinExistence type="inferred from homology"/>
<keyword evidence="3 8" id="KW-0812">Transmembrane</keyword>
<feature type="compositionally biased region" description="Polar residues" evidence="9">
    <location>
        <begin position="1079"/>
        <end position="1107"/>
    </location>
</feature>
<dbReference type="InterPro" id="IPR013099">
    <property type="entry name" value="K_chnl_dom"/>
</dbReference>
<gene>
    <name evidence="12" type="ORF">CBOVIS_LOCUS7466</name>
</gene>
<keyword evidence="4 10" id="KW-1133">Transmembrane helix</keyword>
<sequence length="1492" mass="169911">MEEQLKEIEGLLETTTNAGENDESSPVQNLKKYVKLALPHVALVAVVCLYAIVGAYIFYRLESPNEDRLKAIGKRTIAEMRTSLISKINSEENNDIWRDELGAELMLYSDKLYKAFKEQYVRYSDVKNIGIEIRSSDDDENDRKRRHRHGKTRSEKSEKMWTASSALFFAATTMATIGYGNIVPATSSGRIACVIFALFGAPLAIITIGDLGKFLSECTIWLYKHMRRSGLQFQVMMRRFRGQELSLTDLESADRRKNSQEPDSSSLDWEDLVIDKTEVPVLMVFTILLLYIAFGGILFSILEDWSYMDAFYYSFISLTTIGFGDIVPENHDYIVIMLIYLGVGLSVTTMCIDLVGIQYIQKIHYFGRKFRGTDLLHLLKRKRMIERRLAMGQGEDILRMYVHHIEKEAEQIQQQQQMQQQQHEVPPLEEKSIHNSMMRIDDSLSAFNLRFYDTYDEEDVPTPTIHSIRSFQPSVWSASSARSCVYRQFLQQRERGDSWAESGPTLSDHCSLSTEPSVHVRQAYWDNYVSPTSSVLSFLHRHLYSPTFDYESIAKEAKQCSRCASCPPIDMPPSHESVSETKRGASSARDSSHAQQHVATCVEPLYRAQPVTFRLPQPFMLSNLAAVCDAFDDDPACSRIASASFRPSNLAPIGVDDAPTTATIVDPPRIHEPPPPVPRLVLSPKRLSIIDESKSPEPLLKRKHKERKARQQHPLHSFDWLNVSPRKFRPEVCIKDDLPKLFKFVRTSPRESSPDSVVLISPRSPIGLACMQDWDSYIKMLEEASKSFEYPPEDDIQEDEELDDEEIDIDEDDDDNDSRTPPSTAISWEIRSDYTENYTSSSTLVSAGLSRCFAPIVHYQTPCHAAIAEVPINNNCNEAQPIVDDVGKRELQMPSPIPLESQSSESDEEPIAVNVDALKQRYPSNEIDLGAFELVDSGLSPQALLSKDEPVIFHQSMPVHSVHHDTVQTEAALANLMSAPSSMLTDGIPPVMVEDNYCFVVDGERVRMGDILGDDQWWRHTSRPTKYFYSEDLRQFHRVNCITAKGKVITAKLATQIHQPSTSMSHHQNLASAAASSSMNSQPQHHSMTNTPRSSISGATFHSTPNRSAHHDANKVPLSNVYKVIRFYSFWKTCTSFHRIVTMIDKVVDEPSSTPAGGNTFKKRLFVQYLWRNAKAVEKARVQKEFDPRRQRLLRFVTDPAARKRFQKIFVEDDLFADIIDDNDNESESEEENGFSDDESQNNIDPQRPRRRQKVEIMTHPGKGGQAIPVYSNDDEHPLDGPHTILHAVQCPKKLVAPTAPSDVVDTSCFVCDGNLVTIQMIEDDSDNIHWKPTMSTTHYYATDNWKDDFYRVTPLMCRGGLRGAYRVDPKSRGKIKRVDIVRVYRVTRHFSCWKTVPIFHRVISLVEPAIPANCLTMKQRNLVRANGNKLIRRLFVQYFWRCRQSEALRDQVLREYEETSKKTRAKKSWIRVVKNVARLRVATSLMSAAQK</sequence>
<dbReference type="PRINTS" id="PR01333">
    <property type="entry name" value="2POREKCHANEL"/>
</dbReference>
<dbReference type="GO" id="GO:0022841">
    <property type="term" value="F:potassium ion leak channel activity"/>
    <property type="evidence" value="ECO:0007669"/>
    <property type="project" value="TreeGrafter"/>
</dbReference>
<evidence type="ECO:0000313" key="13">
    <source>
        <dbReference type="Proteomes" id="UP000494206"/>
    </source>
</evidence>